<dbReference type="Pfam" id="PF13433">
    <property type="entry name" value="Peripla_BP_5"/>
    <property type="match status" value="1"/>
</dbReference>
<dbReference type="Gene3D" id="3.40.50.2300">
    <property type="match status" value="2"/>
</dbReference>
<comment type="caution">
    <text evidence="1">The sequence shown here is derived from an EMBL/GenBank/DDBJ whole genome shotgun (WGS) entry which is preliminary data.</text>
</comment>
<accession>A0A176YAW8</accession>
<dbReference type="InterPro" id="IPR006311">
    <property type="entry name" value="TAT_signal"/>
</dbReference>
<keyword evidence="2" id="KW-1185">Reference proteome</keyword>
<dbReference type="InterPro" id="IPR028082">
    <property type="entry name" value="Peripla_BP_I"/>
</dbReference>
<dbReference type="STRING" id="1505087.AYJ54_33150"/>
<dbReference type="CDD" id="cd06356">
    <property type="entry name" value="PBP1_amide_urea_BP-like"/>
    <property type="match status" value="1"/>
</dbReference>
<dbReference type="AlphaFoldDB" id="A0A176YAW8"/>
<sequence>MLTRRTALFELSAASLGLALASMPQRRAAAAEEIVVGNLLDSTGPINIYGLPMVDATKFAIDDINSSGGVLGKKLHLVQFDTQSNNQLYTQYATQLLLESKVAVLMGGITSASREAVRPVVDKYAALYFYNEQYEGGVCDKNVFCTGVTPAQQIGNLAPWAVQEHGPKFYTLAADYNYGHISADWVKVYLQQAKGELAAQEFIPLDVVDFGSVIQRIENARPNVVLSLLVGGNHIAFYRQFAAAGLNKKIPIVSPTFGLGNEQIVLKPEEVEGLTVIYPYFQELDNETNKKWVAAWRQRYGADYPYITDSANTVWNGWHLWAMAANKAGSLEPAKVIAALESGLSFDAPEGKIRLDPQSHHVVHTVHLAKVNDKKGFTIFKSIENVEPSDTKQVCDLIGKPDQHTQYTPKF</sequence>
<protein>
    <submittedName>
        <fullName evidence="1">Urea ABC transporter</fullName>
    </submittedName>
</protein>
<dbReference type="Proteomes" id="UP000076959">
    <property type="component" value="Unassembled WGS sequence"/>
</dbReference>
<proteinExistence type="predicted"/>
<organism evidence="1 2">
    <name type="scientific">Bradyrhizobium centrolobii</name>
    <dbReference type="NCBI Taxonomy" id="1505087"/>
    <lineage>
        <taxon>Bacteria</taxon>
        <taxon>Pseudomonadati</taxon>
        <taxon>Pseudomonadota</taxon>
        <taxon>Alphaproteobacteria</taxon>
        <taxon>Hyphomicrobiales</taxon>
        <taxon>Nitrobacteraceae</taxon>
        <taxon>Bradyrhizobium</taxon>
    </lineage>
</organism>
<name>A0A176YAW8_9BRAD</name>
<dbReference type="EMBL" id="LUUB01000119">
    <property type="protein sequence ID" value="OAE99601.1"/>
    <property type="molecule type" value="Genomic_DNA"/>
</dbReference>
<dbReference type="PANTHER" id="PTHR47628:SF1">
    <property type="entry name" value="ALIPHATIC AMIDASE EXPRESSION-REGULATING PROTEIN"/>
    <property type="match status" value="1"/>
</dbReference>
<evidence type="ECO:0000313" key="1">
    <source>
        <dbReference type="EMBL" id="OAE99601.1"/>
    </source>
</evidence>
<dbReference type="PROSITE" id="PS51318">
    <property type="entry name" value="TAT"/>
    <property type="match status" value="1"/>
</dbReference>
<evidence type="ECO:0000313" key="2">
    <source>
        <dbReference type="Proteomes" id="UP000076959"/>
    </source>
</evidence>
<dbReference type="OrthoDB" id="9802022at2"/>
<gene>
    <name evidence="1" type="ORF">AYJ54_33150</name>
</gene>
<dbReference type="SUPFAM" id="SSF53822">
    <property type="entry name" value="Periplasmic binding protein-like I"/>
    <property type="match status" value="1"/>
</dbReference>
<reference evidence="1 2" key="1">
    <citation type="submission" date="2016-03" db="EMBL/GenBank/DDBJ databases">
        <title>Draft Genome Sequence of the Strain BR 10245 (Bradyrhizobium sp.) isolated from nodules of Centrolobium paraense.</title>
        <authorList>
            <person name="Simoes-Araujo J.L.Sr."/>
            <person name="Barauna A.C."/>
            <person name="Silva K."/>
            <person name="Zilli J.E."/>
        </authorList>
    </citation>
    <scope>NUCLEOTIDE SEQUENCE [LARGE SCALE GENOMIC DNA]</scope>
    <source>
        <strain evidence="1 2">BR 10245</strain>
    </source>
</reference>
<dbReference type="PANTHER" id="PTHR47628">
    <property type="match status" value="1"/>
</dbReference>